<organism evidence="2 3">
    <name type="scientific">Ornithinimicrobium pratense</name>
    <dbReference type="NCBI Taxonomy" id="2593973"/>
    <lineage>
        <taxon>Bacteria</taxon>
        <taxon>Bacillati</taxon>
        <taxon>Actinomycetota</taxon>
        <taxon>Actinomycetes</taxon>
        <taxon>Micrococcales</taxon>
        <taxon>Ornithinimicrobiaceae</taxon>
        <taxon>Ornithinimicrobium</taxon>
    </lineage>
</organism>
<feature type="domain" description="M23ase beta-sheet core" evidence="1">
    <location>
        <begin position="114"/>
        <end position="176"/>
    </location>
</feature>
<dbReference type="InterPro" id="IPR050570">
    <property type="entry name" value="Cell_wall_metabolism_enzyme"/>
</dbReference>
<evidence type="ECO:0000259" key="1">
    <source>
        <dbReference type="Pfam" id="PF01551"/>
    </source>
</evidence>
<protein>
    <submittedName>
        <fullName evidence="2">M23 family metallopeptidase</fullName>
    </submittedName>
</protein>
<gene>
    <name evidence="2" type="ORF">FY030_06440</name>
</gene>
<evidence type="ECO:0000313" key="3">
    <source>
        <dbReference type="Proteomes" id="UP000326546"/>
    </source>
</evidence>
<dbReference type="Proteomes" id="UP000326546">
    <property type="component" value="Chromosome"/>
</dbReference>
<dbReference type="Pfam" id="PF01551">
    <property type="entry name" value="Peptidase_M23"/>
    <property type="match status" value="1"/>
</dbReference>
<dbReference type="CDD" id="cd12797">
    <property type="entry name" value="M23_peptidase"/>
    <property type="match status" value="1"/>
</dbReference>
<dbReference type="InterPro" id="IPR016047">
    <property type="entry name" value="M23ase_b-sheet_dom"/>
</dbReference>
<dbReference type="Gene3D" id="2.70.70.10">
    <property type="entry name" value="Glucose Permease (Domain IIA)"/>
    <property type="match status" value="1"/>
</dbReference>
<accession>A0A5J6V3F1</accession>
<sequence>MTGDPVSLGYPFSGRWLVQNSPANRVPSHGTHLFGTTYAIDFVPVDDRGRSAPLGLGSLFRPQAPQLFTGFGRPILAPCSGVVVATHDGELDHHSYRGLPSVGYALSQHRRAAHGWTGLAGNYVVVEVRLGAFVALCHLREGSITVAPGQSVAAGEVVGQCGNSGNSTEPHLHVQAIDQIDVTRAKGLPLAFPHGLPRNGRIVEAP</sequence>
<reference evidence="2 3" key="1">
    <citation type="submission" date="2019-09" db="EMBL/GenBank/DDBJ databases">
        <title>Serinicoccus pratensis sp. nov., isolated from meadow soil.</title>
        <authorList>
            <person name="Zhang W."/>
        </authorList>
    </citation>
    <scope>NUCLEOTIDE SEQUENCE [LARGE SCALE GENOMIC DNA]</scope>
    <source>
        <strain evidence="2 3">W204</strain>
    </source>
</reference>
<dbReference type="InterPro" id="IPR011055">
    <property type="entry name" value="Dup_hybrid_motif"/>
</dbReference>
<dbReference type="OrthoDB" id="9809488at2"/>
<dbReference type="KEGG" id="serw:FY030_06440"/>
<dbReference type="SUPFAM" id="SSF51261">
    <property type="entry name" value="Duplicated hybrid motif"/>
    <property type="match status" value="1"/>
</dbReference>
<dbReference type="AlphaFoldDB" id="A0A5J6V3F1"/>
<proteinExistence type="predicted"/>
<dbReference type="GO" id="GO:0004222">
    <property type="term" value="F:metalloendopeptidase activity"/>
    <property type="evidence" value="ECO:0007669"/>
    <property type="project" value="TreeGrafter"/>
</dbReference>
<dbReference type="PANTHER" id="PTHR21666:SF285">
    <property type="entry name" value="M23 FAMILY METALLOPEPTIDASE"/>
    <property type="match status" value="1"/>
</dbReference>
<name>A0A5J6V3F1_9MICO</name>
<dbReference type="EMBL" id="CP044427">
    <property type="protein sequence ID" value="QFG68399.1"/>
    <property type="molecule type" value="Genomic_DNA"/>
</dbReference>
<dbReference type="PANTHER" id="PTHR21666">
    <property type="entry name" value="PEPTIDASE-RELATED"/>
    <property type="match status" value="1"/>
</dbReference>
<evidence type="ECO:0000313" key="2">
    <source>
        <dbReference type="EMBL" id="QFG68399.1"/>
    </source>
</evidence>
<keyword evidence="3" id="KW-1185">Reference proteome</keyword>